<dbReference type="PANTHER" id="PTHR36439">
    <property type="entry name" value="BLL4334 PROTEIN"/>
    <property type="match status" value="1"/>
</dbReference>
<comment type="caution">
    <text evidence="1">The sequence shown here is derived from an EMBL/GenBank/DDBJ whole genome shotgun (WGS) entry which is preliminary data.</text>
</comment>
<dbReference type="RefSeq" id="WP_277361858.1">
    <property type="nucleotide sequence ID" value="NZ_CP049940.1"/>
</dbReference>
<accession>A0ABD4XGN8</accession>
<protein>
    <submittedName>
        <fullName evidence="1">DUF1697 domain-containing protein</fullName>
    </submittedName>
</protein>
<evidence type="ECO:0000313" key="1">
    <source>
        <dbReference type="EMBL" id="MDF8370298.1"/>
    </source>
</evidence>
<gene>
    <name evidence="1" type="ORF">G9403_01320</name>
</gene>
<dbReference type="PANTHER" id="PTHR36439:SF1">
    <property type="entry name" value="DUF1697 DOMAIN-CONTAINING PROTEIN"/>
    <property type="match status" value="1"/>
</dbReference>
<dbReference type="AlphaFoldDB" id="A0ABD4XGN8"/>
<dbReference type="Gene3D" id="3.30.70.1260">
    <property type="entry name" value="bacterial protein sp0830 like"/>
    <property type="match status" value="1"/>
</dbReference>
<dbReference type="Gene3D" id="3.30.70.1280">
    <property type="entry name" value="SP0830-like domains"/>
    <property type="match status" value="1"/>
</dbReference>
<dbReference type="Proteomes" id="UP001215461">
    <property type="component" value="Unassembled WGS sequence"/>
</dbReference>
<sequence length="186" mass="21093">MSLRIGFLRGINVGGKNLISMSDLKIPFLDLGFQLVETVGNTGVVIFGNNPVAISDQLIVNAIGQKTSIAVKFISISYTDLATLINKAPTWWGEDNTWRHNAIFLTENHMVKSVISEIPELNNDDEKMYLINNTIIWSTNFADRKRYNRSQYHKLMRNAHYPFMTIRNANTLKKAYVTAAKLLDLT</sequence>
<evidence type="ECO:0000313" key="2">
    <source>
        <dbReference type="Proteomes" id="UP001215461"/>
    </source>
</evidence>
<dbReference type="SUPFAM" id="SSF160379">
    <property type="entry name" value="SP0830-like"/>
    <property type="match status" value="1"/>
</dbReference>
<proteinExistence type="predicted"/>
<reference evidence="1 2" key="1">
    <citation type="submission" date="2020-03" db="EMBL/GenBank/DDBJ databases">
        <title>Comparative genomics of Weissella paramesenteroides.</title>
        <authorList>
            <person name="Kant R."/>
            <person name="Takala T."/>
            <person name="Saris P."/>
        </authorList>
    </citation>
    <scope>NUCLEOTIDE SEQUENCE [LARGE SCALE GENOMIC DNA]</scope>
    <source>
        <strain evidence="1 2">SJ27-4</strain>
    </source>
</reference>
<dbReference type="Pfam" id="PF08002">
    <property type="entry name" value="DUF1697"/>
    <property type="match status" value="1"/>
</dbReference>
<dbReference type="EMBL" id="JAANXN010000001">
    <property type="protein sequence ID" value="MDF8370298.1"/>
    <property type="molecule type" value="Genomic_DNA"/>
</dbReference>
<dbReference type="InterPro" id="IPR012545">
    <property type="entry name" value="DUF1697"/>
</dbReference>
<name>A0ABD4XGN8_WEIPA</name>
<organism evidence="1 2">
    <name type="scientific">Weissella paramesenteroides</name>
    <name type="common">Leuconostoc paramesenteroides</name>
    <dbReference type="NCBI Taxonomy" id="1249"/>
    <lineage>
        <taxon>Bacteria</taxon>
        <taxon>Bacillati</taxon>
        <taxon>Bacillota</taxon>
        <taxon>Bacilli</taxon>
        <taxon>Lactobacillales</taxon>
        <taxon>Lactobacillaceae</taxon>
        <taxon>Weissella</taxon>
    </lineage>
</organism>